<evidence type="ECO:0000256" key="1">
    <source>
        <dbReference type="ARBA" id="ARBA00007447"/>
    </source>
</evidence>
<dbReference type="Proteomes" id="UP001175228">
    <property type="component" value="Unassembled WGS sequence"/>
</dbReference>
<dbReference type="PRINTS" id="PR00792">
    <property type="entry name" value="PEPSIN"/>
</dbReference>
<dbReference type="PANTHER" id="PTHR47966:SF57">
    <property type="entry name" value="PEPTIDASE A1 DOMAIN-CONTAINING PROTEIN"/>
    <property type="match status" value="1"/>
</dbReference>
<evidence type="ECO:0000256" key="3">
    <source>
        <dbReference type="PIRSR" id="PIRSR601461-1"/>
    </source>
</evidence>
<dbReference type="InterPro" id="IPR021109">
    <property type="entry name" value="Peptidase_aspartic_dom_sf"/>
</dbReference>
<dbReference type="EMBL" id="JAUEPU010000004">
    <property type="protein sequence ID" value="KAK0502741.1"/>
    <property type="molecule type" value="Genomic_DNA"/>
</dbReference>
<feature type="active site" evidence="3">
    <location>
        <position position="306"/>
    </location>
</feature>
<dbReference type="InterPro" id="IPR001461">
    <property type="entry name" value="Aspartic_peptidase_A1"/>
</dbReference>
<dbReference type="AlphaFoldDB" id="A0AA39QI05"/>
<feature type="transmembrane region" description="Helical" evidence="5">
    <location>
        <begin position="468"/>
        <end position="491"/>
    </location>
</feature>
<dbReference type="CDD" id="cd05471">
    <property type="entry name" value="pepsin_like"/>
    <property type="match status" value="1"/>
</dbReference>
<comment type="caution">
    <text evidence="8">The sequence shown here is derived from an EMBL/GenBank/DDBJ whole genome shotgun (WGS) entry which is preliminary data.</text>
</comment>
<evidence type="ECO:0000256" key="4">
    <source>
        <dbReference type="RuleBase" id="RU000454"/>
    </source>
</evidence>
<gene>
    <name evidence="8" type="ORF">EDD18DRAFT_604903</name>
</gene>
<keyword evidence="5" id="KW-0812">Transmembrane</keyword>
<dbReference type="PROSITE" id="PS51767">
    <property type="entry name" value="PEPTIDASE_A1"/>
    <property type="match status" value="1"/>
</dbReference>
<organism evidence="8 9">
    <name type="scientific">Armillaria luteobubalina</name>
    <dbReference type="NCBI Taxonomy" id="153913"/>
    <lineage>
        <taxon>Eukaryota</taxon>
        <taxon>Fungi</taxon>
        <taxon>Dikarya</taxon>
        <taxon>Basidiomycota</taxon>
        <taxon>Agaricomycotina</taxon>
        <taxon>Agaricomycetes</taxon>
        <taxon>Agaricomycetidae</taxon>
        <taxon>Agaricales</taxon>
        <taxon>Marasmiineae</taxon>
        <taxon>Physalacriaceae</taxon>
        <taxon>Armillaria</taxon>
    </lineage>
</organism>
<evidence type="ECO:0000256" key="2">
    <source>
        <dbReference type="ARBA" id="ARBA00022750"/>
    </source>
</evidence>
<keyword evidence="6" id="KW-0732">Signal</keyword>
<dbReference type="SUPFAM" id="SSF50630">
    <property type="entry name" value="Acid proteases"/>
    <property type="match status" value="1"/>
</dbReference>
<dbReference type="InterPro" id="IPR033121">
    <property type="entry name" value="PEPTIDASE_A1"/>
</dbReference>
<dbReference type="Pfam" id="PF00026">
    <property type="entry name" value="Asp"/>
    <property type="match status" value="1"/>
</dbReference>
<keyword evidence="5" id="KW-0472">Membrane</keyword>
<feature type="chain" id="PRO_5041258896" evidence="6">
    <location>
        <begin position="19"/>
        <end position="501"/>
    </location>
</feature>
<keyword evidence="2 4" id="KW-0064">Aspartyl protease</keyword>
<keyword evidence="4" id="KW-0645">Protease</keyword>
<keyword evidence="9" id="KW-1185">Reference proteome</keyword>
<evidence type="ECO:0000313" key="9">
    <source>
        <dbReference type="Proteomes" id="UP001175228"/>
    </source>
</evidence>
<dbReference type="GO" id="GO:0004190">
    <property type="term" value="F:aspartic-type endopeptidase activity"/>
    <property type="evidence" value="ECO:0007669"/>
    <property type="project" value="UniProtKB-KW"/>
</dbReference>
<evidence type="ECO:0000313" key="8">
    <source>
        <dbReference type="EMBL" id="KAK0502741.1"/>
    </source>
</evidence>
<dbReference type="PROSITE" id="PS00141">
    <property type="entry name" value="ASP_PROTEASE"/>
    <property type="match status" value="1"/>
</dbReference>
<evidence type="ECO:0000259" key="7">
    <source>
        <dbReference type="PROSITE" id="PS51767"/>
    </source>
</evidence>
<name>A0AA39QI05_9AGAR</name>
<reference evidence="8" key="1">
    <citation type="submission" date="2023-06" db="EMBL/GenBank/DDBJ databases">
        <authorList>
            <consortium name="Lawrence Berkeley National Laboratory"/>
            <person name="Ahrendt S."/>
            <person name="Sahu N."/>
            <person name="Indic B."/>
            <person name="Wong-Bajracharya J."/>
            <person name="Merenyi Z."/>
            <person name="Ke H.-M."/>
            <person name="Monk M."/>
            <person name="Kocsube S."/>
            <person name="Drula E."/>
            <person name="Lipzen A."/>
            <person name="Balint B."/>
            <person name="Henrissat B."/>
            <person name="Andreopoulos B."/>
            <person name="Martin F.M."/>
            <person name="Harder C.B."/>
            <person name="Rigling D."/>
            <person name="Ford K.L."/>
            <person name="Foster G.D."/>
            <person name="Pangilinan J."/>
            <person name="Papanicolaou A."/>
            <person name="Barry K."/>
            <person name="LaButti K."/>
            <person name="Viragh M."/>
            <person name="Koriabine M."/>
            <person name="Yan M."/>
            <person name="Riley R."/>
            <person name="Champramary S."/>
            <person name="Plett K.L."/>
            <person name="Tsai I.J."/>
            <person name="Slot J."/>
            <person name="Sipos G."/>
            <person name="Plett J."/>
            <person name="Nagy L.G."/>
            <person name="Grigoriev I.V."/>
        </authorList>
    </citation>
    <scope>NUCLEOTIDE SEQUENCE</scope>
    <source>
        <strain evidence="8">HWK02</strain>
    </source>
</reference>
<evidence type="ECO:0000256" key="5">
    <source>
        <dbReference type="SAM" id="Phobius"/>
    </source>
</evidence>
<sequence length="501" mass="54640">MLSLTLFTLFLRPVLLLAQNQSVPVTVHRGHPEVGFTLPLQRTSVVQPFGGIKPEILESQAPISNVQRYTYLVKIQYVKRFHRYPILYMVIRVGGQDFWVTLDTGSSDLWILSNNCSSSETDGVAKYSPSSTGSLLLNVPFELDYLLGSVTGCVAFDTVSLGPYQLSSQIFGLANHTNNLGISGNHNSGILGLAFPSAASIVNSTAVSPLANIFNYLPDSLRFFALKLGRDEGHLVDPTSSFSVGQLDPTFAKDFSTFTFYPVSSAGADEYDYWKLPLVSLTINSTDIPLSPSLVPGSRRPVAVLDTGTTLILGPIVDVETFWNTVNSNGNIARKNPVTDLWEVRCEKAIIASFVFGEGAYRKAFVLHPEDVNWAVNGSDVSWCMGGIQGNGGVNSGDWLLGDVFLRNVYTSHHGKNSTHDPVIGLTSTTDVATALYEFRQGRGPDMTPSMSIQIRGQVQHSDPFRAAIVYSVSSTCGFLGGMVSTVLFRLQHQKTTRKYS</sequence>
<feature type="domain" description="Peptidase A1" evidence="7">
    <location>
        <begin position="87"/>
        <end position="427"/>
    </location>
</feature>
<comment type="similarity">
    <text evidence="1 4">Belongs to the peptidase A1 family.</text>
</comment>
<feature type="active site" evidence="3">
    <location>
        <position position="103"/>
    </location>
</feature>
<feature type="signal peptide" evidence="6">
    <location>
        <begin position="1"/>
        <end position="18"/>
    </location>
</feature>
<keyword evidence="5" id="KW-1133">Transmembrane helix</keyword>
<dbReference type="GO" id="GO:0006508">
    <property type="term" value="P:proteolysis"/>
    <property type="evidence" value="ECO:0007669"/>
    <property type="project" value="UniProtKB-KW"/>
</dbReference>
<accession>A0AA39QI05</accession>
<proteinExistence type="inferred from homology"/>
<evidence type="ECO:0000256" key="6">
    <source>
        <dbReference type="SAM" id="SignalP"/>
    </source>
</evidence>
<dbReference type="Gene3D" id="2.40.70.10">
    <property type="entry name" value="Acid Proteases"/>
    <property type="match status" value="2"/>
</dbReference>
<dbReference type="InterPro" id="IPR001969">
    <property type="entry name" value="Aspartic_peptidase_AS"/>
</dbReference>
<dbReference type="PANTHER" id="PTHR47966">
    <property type="entry name" value="BETA-SITE APP-CLEAVING ENZYME, ISOFORM A-RELATED"/>
    <property type="match status" value="1"/>
</dbReference>
<dbReference type="InterPro" id="IPR034164">
    <property type="entry name" value="Pepsin-like_dom"/>
</dbReference>
<keyword evidence="4" id="KW-0378">Hydrolase</keyword>
<protein>
    <submittedName>
        <fullName evidence="8">Aspartic peptidase domain-containing protein</fullName>
    </submittedName>
</protein>